<gene>
    <name evidence="1" type="ORF">C4F40_15640</name>
</gene>
<proteinExistence type="predicted"/>
<comment type="caution">
    <text evidence="1">The sequence shown here is derived from an EMBL/GenBank/DDBJ whole genome shotgun (WGS) entry which is preliminary data.</text>
</comment>
<accession>A0ABR9T9Z5</accession>
<reference evidence="1 2" key="1">
    <citation type="submission" date="2018-02" db="EMBL/GenBank/DDBJ databases">
        <title>Sphingobacterium KA21.</title>
        <authorList>
            <person name="Vasarhelyi B.M."/>
            <person name="Deshmukh S."/>
            <person name="Balint B."/>
            <person name="Kukolya J."/>
        </authorList>
    </citation>
    <scope>NUCLEOTIDE SEQUENCE [LARGE SCALE GENOMIC DNA]</scope>
    <source>
        <strain evidence="1 2">Ka21</strain>
    </source>
</reference>
<dbReference type="Proteomes" id="UP000618319">
    <property type="component" value="Unassembled WGS sequence"/>
</dbReference>
<name>A0ABR9T9Z5_9SPHI</name>
<sequence>MLCCLCANLLSADLPFIVFDKSKVEMKDTLVVVKIWQSFFCVSGILTTPDRSGRTERRYTQVEFLGCMITKWRNTLLENPAAKEQDISGTFHAGKIDHKAMQIRRTNAQA</sequence>
<evidence type="ECO:0000313" key="2">
    <source>
        <dbReference type="Proteomes" id="UP000618319"/>
    </source>
</evidence>
<evidence type="ECO:0000313" key="1">
    <source>
        <dbReference type="EMBL" id="MBE8722161.1"/>
    </source>
</evidence>
<organism evidence="1 2">
    <name type="scientific">Sphingobacterium pedocola</name>
    <dbReference type="NCBI Taxonomy" id="2082722"/>
    <lineage>
        <taxon>Bacteria</taxon>
        <taxon>Pseudomonadati</taxon>
        <taxon>Bacteroidota</taxon>
        <taxon>Sphingobacteriia</taxon>
        <taxon>Sphingobacteriales</taxon>
        <taxon>Sphingobacteriaceae</taxon>
        <taxon>Sphingobacterium</taxon>
    </lineage>
</organism>
<dbReference type="EMBL" id="PSKQ01000023">
    <property type="protein sequence ID" value="MBE8722161.1"/>
    <property type="molecule type" value="Genomic_DNA"/>
</dbReference>
<keyword evidence="2" id="KW-1185">Reference proteome</keyword>
<protein>
    <submittedName>
        <fullName evidence="1">Uncharacterized protein</fullName>
    </submittedName>
</protein>